<accession>E8RKU6</accession>
<dbReference type="InterPro" id="IPR008475">
    <property type="entry name" value="PLipase_C_C"/>
</dbReference>
<dbReference type="AlphaFoldDB" id="E8RKU6"/>
<feature type="signal peptide" evidence="5">
    <location>
        <begin position="1"/>
        <end position="30"/>
    </location>
</feature>
<dbReference type="InterPro" id="IPR006311">
    <property type="entry name" value="TAT_signal"/>
</dbReference>
<gene>
    <name evidence="7" type="ordered locus">Astex_0822</name>
</gene>
<organism evidence="7 8">
    <name type="scientific">Asticcacaulis excentricus (strain ATCC 15261 / DSM 4724 / KCTC 12464 / NCIMB 9791 / VKM B-1370 / CB 48)</name>
    <dbReference type="NCBI Taxonomy" id="573065"/>
    <lineage>
        <taxon>Bacteria</taxon>
        <taxon>Pseudomonadati</taxon>
        <taxon>Pseudomonadota</taxon>
        <taxon>Alphaproteobacteria</taxon>
        <taxon>Caulobacterales</taxon>
        <taxon>Caulobacteraceae</taxon>
        <taxon>Asticcacaulis</taxon>
    </lineage>
</organism>
<name>E8RKU6_ASTEC</name>
<dbReference type="GO" id="GO:0016042">
    <property type="term" value="P:lipid catabolic process"/>
    <property type="evidence" value="ECO:0007669"/>
    <property type="project" value="InterPro"/>
</dbReference>
<dbReference type="InterPro" id="IPR017850">
    <property type="entry name" value="Alkaline_phosphatase_core_sf"/>
</dbReference>
<reference evidence="8" key="1">
    <citation type="submission" date="2010-12" db="EMBL/GenBank/DDBJ databases">
        <title>Complete sequence of chromosome 1 of Asticcacaulis excentricus CB 48.</title>
        <authorList>
            <consortium name="US DOE Joint Genome Institute"/>
            <person name="Lucas S."/>
            <person name="Copeland A."/>
            <person name="Lapidus A."/>
            <person name="Cheng J.-F."/>
            <person name="Bruce D."/>
            <person name="Goodwin L."/>
            <person name="Pitluck S."/>
            <person name="Teshima H."/>
            <person name="Davenport K."/>
            <person name="Detter J.C."/>
            <person name="Han C."/>
            <person name="Tapia R."/>
            <person name="Land M."/>
            <person name="Hauser L."/>
            <person name="Jeffries C."/>
            <person name="Kyrpides N."/>
            <person name="Ivanova N."/>
            <person name="Ovchinnikova G."/>
            <person name="Brun Y.V."/>
            <person name="Woyke T."/>
        </authorList>
    </citation>
    <scope>NUCLEOTIDE SEQUENCE [LARGE SCALE GENOMIC DNA]</scope>
    <source>
        <strain evidence="8">ATCC 15261 / DSM 4724 / KCTC 12464 / NCIMB 9791 / VKM B-1370 / CB 48</strain>
    </source>
</reference>
<dbReference type="Pfam" id="PF05506">
    <property type="entry name" value="PLipase_C_C"/>
    <property type="match status" value="1"/>
</dbReference>
<evidence type="ECO:0000256" key="4">
    <source>
        <dbReference type="SAM" id="MobiDB-lite"/>
    </source>
</evidence>
<dbReference type="EC" id="3.1.4.3" evidence="2"/>
<feature type="domain" description="Bacterial phospholipase C C-terminal" evidence="6">
    <location>
        <begin position="500"/>
        <end position="586"/>
    </location>
</feature>
<dbReference type="InterPro" id="IPR017767">
    <property type="entry name" value="PC-PLC"/>
</dbReference>
<evidence type="ECO:0000313" key="8">
    <source>
        <dbReference type="Proteomes" id="UP000001492"/>
    </source>
</evidence>
<evidence type="ECO:0000256" key="5">
    <source>
        <dbReference type="SAM" id="SignalP"/>
    </source>
</evidence>
<dbReference type="GO" id="GO:0034480">
    <property type="term" value="F:phosphatidylcholine phospholipase C activity"/>
    <property type="evidence" value="ECO:0007669"/>
    <property type="project" value="UniProtKB-EC"/>
</dbReference>
<dbReference type="RefSeq" id="WP_013478340.1">
    <property type="nucleotide sequence ID" value="NC_014816.1"/>
</dbReference>
<evidence type="ECO:0000313" key="7">
    <source>
        <dbReference type="EMBL" id="ADU12506.1"/>
    </source>
</evidence>
<dbReference type="Gene3D" id="3.40.720.10">
    <property type="entry name" value="Alkaline Phosphatase, subunit A"/>
    <property type="match status" value="2"/>
</dbReference>
<protein>
    <recommendedName>
        <fullName evidence="2">phospholipase C</fullName>
        <ecNumber evidence="2">3.1.4.3</ecNumber>
    </recommendedName>
</protein>
<comment type="similarity">
    <text evidence="1">Belongs to the bacterial phospholipase C family.</text>
</comment>
<keyword evidence="3 7" id="KW-0378">Hydrolase</keyword>
<dbReference type="eggNOG" id="COG3511">
    <property type="taxonomic scope" value="Bacteria"/>
</dbReference>
<dbReference type="PROSITE" id="PS51318">
    <property type="entry name" value="TAT"/>
    <property type="match status" value="1"/>
</dbReference>
<dbReference type="InterPro" id="IPR007312">
    <property type="entry name" value="Phosphoesterase"/>
</dbReference>
<dbReference type="PANTHER" id="PTHR31956">
    <property type="entry name" value="NON-SPECIFIC PHOSPHOLIPASE C4-RELATED"/>
    <property type="match status" value="1"/>
</dbReference>
<dbReference type="OrthoDB" id="9770871at2"/>
<dbReference type="NCBIfam" id="TIGR03396">
    <property type="entry name" value="PC_PLC"/>
    <property type="match status" value="1"/>
</dbReference>
<dbReference type="KEGG" id="aex:Astex_0822"/>
<evidence type="ECO:0000259" key="6">
    <source>
        <dbReference type="Pfam" id="PF05506"/>
    </source>
</evidence>
<dbReference type="PANTHER" id="PTHR31956:SF36">
    <property type="entry name" value="NON-HEMOLYTIC PHOSPHOLIPASE C"/>
    <property type="match status" value="1"/>
</dbReference>
<dbReference type="Proteomes" id="UP000001492">
    <property type="component" value="Chromosome 1"/>
</dbReference>
<sequence>MTSRRTFLRATLSSTLAASLGSLPPTIARALDIPAHTRTGTIKDVEHVVILMQENRSFDHYFGTMNGVQGFGDRFVIPAPATPAHQNRTVFAQQREDDPTRLIAPFALNTTQDFRLIRLEGTPHSFKDAQAAWDEGRLSQWPKSKHNHAMAHFERADLPFQYALAEAFTLCDAYFCAMHSGTNPNRVVHWTGTNVGPNGPVIANDYDELHADPKGHGGYDWTTYPERLSAAGIDWRLYQNMKDNFTDNPLVGFKTYRAADKATSGKLADLAERSIRTRDLDKLKEDVLAGKLPQVSWIIGTAEGSEHPSTSSPAQGADYTAKVLEALTANPKVWAKTVLLINFDENDGYFDHVPPPAPPSLDANGQPLGYAEGAEREYHQGDDALKNRPYGLGPRVPMYVISPWSKGGYVASEVFDHTSVIRFLETRFGVHEPNISPWRRAVCGDLTSCFDFKTPNDQPFFAHLPKTADRAEQARRLSGKTTPKTPDALTAPVQEQGLRPRRATPYRFETGVEVSTIHVKVIFFVDPDAKAAVFHVYDRLKPEAAPYRYTVKDNEGKAEYTLTGTGGQSFDLFILGPNGFHQRLTGAFADLPAVFGLGVLPKGAYYGLDETGRASFDYRLTDNAYGGVAQDLHLHSDPINAAHTFGIDTTKTHGWFDISVQFGGVTIRCAGHVEDGKPSLSDPAAFGAARLTI</sequence>
<dbReference type="Pfam" id="PF04185">
    <property type="entry name" value="Phosphoesterase"/>
    <property type="match status" value="1"/>
</dbReference>
<dbReference type="EMBL" id="CP002395">
    <property type="protein sequence ID" value="ADU12506.1"/>
    <property type="molecule type" value="Genomic_DNA"/>
</dbReference>
<keyword evidence="5" id="KW-0732">Signal</keyword>
<evidence type="ECO:0000256" key="3">
    <source>
        <dbReference type="ARBA" id="ARBA00022801"/>
    </source>
</evidence>
<dbReference type="CDD" id="cd16014">
    <property type="entry name" value="PLC"/>
    <property type="match status" value="1"/>
</dbReference>
<feature type="chain" id="PRO_5003226793" description="phospholipase C" evidence="5">
    <location>
        <begin position="31"/>
        <end position="693"/>
    </location>
</feature>
<evidence type="ECO:0000256" key="2">
    <source>
        <dbReference type="ARBA" id="ARBA00012018"/>
    </source>
</evidence>
<proteinExistence type="inferred from homology"/>
<evidence type="ECO:0000256" key="1">
    <source>
        <dbReference type="ARBA" id="ARBA00009717"/>
    </source>
</evidence>
<feature type="region of interest" description="Disordered" evidence="4">
    <location>
        <begin position="471"/>
        <end position="502"/>
    </location>
</feature>
<keyword evidence="8" id="KW-1185">Reference proteome</keyword>
<dbReference type="STRING" id="573065.Astex_0822"/>
<dbReference type="HOGENOM" id="CLU_008770_1_0_5"/>